<dbReference type="EMBL" id="LNAL01000008">
    <property type="protein sequence ID" value="KUG06837.1"/>
    <property type="molecule type" value="Genomic_DNA"/>
</dbReference>
<proteinExistence type="predicted"/>
<feature type="region of interest" description="Disordered" evidence="1">
    <location>
        <begin position="1"/>
        <end position="23"/>
    </location>
</feature>
<evidence type="ECO:0000313" key="2">
    <source>
        <dbReference type="EMBL" id="KUG06837.1"/>
    </source>
</evidence>
<name>A0A9X0HJ46_SOLP1</name>
<organism evidence="2 3">
    <name type="scientific">Solirubrum puertoriconensis</name>
    <dbReference type="NCBI Taxonomy" id="1751427"/>
    <lineage>
        <taxon>Bacteria</taxon>
        <taxon>Pseudomonadati</taxon>
        <taxon>Bacteroidota</taxon>
        <taxon>Cytophagia</taxon>
        <taxon>Cytophagales</taxon>
    </lineage>
</organism>
<gene>
    <name evidence="2" type="ORF">ASU33_05790</name>
</gene>
<sequence length="287" mass="31529">MLACQRGQQEAERNPTSTAESVTPAAVEALAREFGPMLRGVWVKETYMAEIARTRSPLQAAAALRGIAALRIDPAARTGDSLRVALNLNNHEAGNLTLYFRPTANAIGLLTNHRDAEKPDDAFELAYEKRLADTTLLLNRYSKSGRQLASERYIRLQRNATAAGTEASAVQRFVHKQLLAGAYAATDSAGRRSQVRLGADGSVRGLGRYRSYQAATDFAETYANNLDYVLLDGSTPRRRRLAYTSTPDTVRLYALRLQGPELQRGRLLYTLVRPRPTVAAGQKAPLP</sequence>
<accession>A0A9X0HJ46</accession>
<keyword evidence="3" id="KW-1185">Reference proteome</keyword>
<reference evidence="2 3" key="1">
    <citation type="submission" date="2015-11" db="EMBL/GenBank/DDBJ databases">
        <title>Solirubrum puertoriconensis gen. nov. an environmental bacteria isolated in Puerto Rico.</title>
        <authorList>
            <person name="Cuebas-Irizarry M.F."/>
            <person name="Montalvo-Rodriguez R."/>
        </authorList>
    </citation>
    <scope>NUCLEOTIDE SEQUENCE [LARGE SCALE GENOMIC DNA]</scope>
    <source>
        <strain evidence="2 3">MC1A</strain>
    </source>
</reference>
<comment type="caution">
    <text evidence="2">The sequence shown here is derived from an EMBL/GenBank/DDBJ whole genome shotgun (WGS) entry which is preliminary data.</text>
</comment>
<protein>
    <submittedName>
        <fullName evidence="2">Uncharacterized protein</fullName>
    </submittedName>
</protein>
<evidence type="ECO:0000256" key="1">
    <source>
        <dbReference type="SAM" id="MobiDB-lite"/>
    </source>
</evidence>
<dbReference type="AlphaFoldDB" id="A0A9X0HJ46"/>
<dbReference type="Proteomes" id="UP000054223">
    <property type="component" value="Unassembled WGS sequence"/>
</dbReference>
<evidence type="ECO:0000313" key="3">
    <source>
        <dbReference type="Proteomes" id="UP000054223"/>
    </source>
</evidence>